<dbReference type="EMBL" id="JAFDVH010000019">
    <property type="protein sequence ID" value="KAG7459698.1"/>
    <property type="molecule type" value="Genomic_DNA"/>
</dbReference>
<organism evidence="5 6">
    <name type="scientific">Megalops atlanticus</name>
    <name type="common">Tarpon</name>
    <name type="synonym">Clupea gigantea</name>
    <dbReference type="NCBI Taxonomy" id="7932"/>
    <lineage>
        <taxon>Eukaryota</taxon>
        <taxon>Metazoa</taxon>
        <taxon>Chordata</taxon>
        <taxon>Craniata</taxon>
        <taxon>Vertebrata</taxon>
        <taxon>Euteleostomi</taxon>
        <taxon>Actinopterygii</taxon>
        <taxon>Neopterygii</taxon>
        <taxon>Teleostei</taxon>
        <taxon>Elopiformes</taxon>
        <taxon>Megalopidae</taxon>
        <taxon>Megalops</taxon>
    </lineage>
</organism>
<accession>A0A9D3SX36</accession>
<evidence type="ECO:0000256" key="2">
    <source>
        <dbReference type="ARBA" id="ARBA00011814"/>
    </source>
</evidence>
<evidence type="ECO:0000256" key="1">
    <source>
        <dbReference type="ARBA" id="ARBA00006885"/>
    </source>
</evidence>
<comment type="similarity">
    <text evidence="1">Belongs to the COQ10 family.</text>
</comment>
<dbReference type="CDD" id="cd07813">
    <property type="entry name" value="COQ10p_like"/>
    <property type="match status" value="1"/>
</dbReference>
<proteinExistence type="inferred from homology"/>
<dbReference type="Gene3D" id="3.30.530.20">
    <property type="match status" value="1"/>
</dbReference>
<comment type="subunit">
    <text evidence="2">Interacts with coenzyme Q.</text>
</comment>
<dbReference type="Proteomes" id="UP001046870">
    <property type="component" value="Chromosome 19"/>
</dbReference>
<keyword evidence="6" id="KW-1185">Reference proteome</keyword>
<dbReference type="SUPFAM" id="SSF55961">
    <property type="entry name" value="Bet v1-like"/>
    <property type="match status" value="1"/>
</dbReference>
<dbReference type="OrthoDB" id="292693at2759"/>
<evidence type="ECO:0000313" key="6">
    <source>
        <dbReference type="Proteomes" id="UP001046870"/>
    </source>
</evidence>
<reference evidence="5" key="1">
    <citation type="submission" date="2021-01" db="EMBL/GenBank/DDBJ databases">
        <authorList>
            <person name="Zahm M."/>
            <person name="Roques C."/>
            <person name="Cabau C."/>
            <person name="Klopp C."/>
            <person name="Donnadieu C."/>
            <person name="Jouanno E."/>
            <person name="Lampietro C."/>
            <person name="Louis A."/>
            <person name="Herpin A."/>
            <person name="Echchiki A."/>
            <person name="Berthelot C."/>
            <person name="Parey E."/>
            <person name="Roest-Crollius H."/>
            <person name="Braasch I."/>
            <person name="Postlethwait J."/>
            <person name="Bobe J."/>
            <person name="Montfort J."/>
            <person name="Bouchez O."/>
            <person name="Begum T."/>
            <person name="Mejri S."/>
            <person name="Adams A."/>
            <person name="Chen W.-J."/>
            <person name="Guiguen Y."/>
        </authorList>
    </citation>
    <scope>NUCLEOTIDE SEQUENCE</scope>
    <source>
        <strain evidence="5">YG-15Mar2019-1</strain>
        <tissue evidence="5">Brain</tissue>
    </source>
</reference>
<name>A0A9D3SX36_MEGAT</name>
<comment type="caution">
    <text evidence="5">The sequence shown here is derived from an EMBL/GenBank/DDBJ whole genome shotgun (WGS) entry which is preliminary data.</text>
</comment>
<evidence type="ECO:0000313" key="5">
    <source>
        <dbReference type="EMBL" id="KAG7459698.1"/>
    </source>
</evidence>
<dbReference type="Pfam" id="PF03364">
    <property type="entry name" value="Polyketide_cyc"/>
    <property type="match status" value="1"/>
</dbReference>
<dbReference type="GO" id="GO:0045333">
    <property type="term" value="P:cellular respiration"/>
    <property type="evidence" value="ECO:0007669"/>
    <property type="project" value="InterPro"/>
</dbReference>
<dbReference type="PANTHER" id="PTHR12901:SF14">
    <property type="entry name" value="COENZYME Q-BINDING PROTEIN COQ10 HOMOLOG, MITOCHONDRIAL"/>
    <property type="match status" value="1"/>
</dbReference>
<dbReference type="InterPro" id="IPR005031">
    <property type="entry name" value="COQ10_START"/>
</dbReference>
<dbReference type="GO" id="GO:0005739">
    <property type="term" value="C:mitochondrion"/>
    <property type="evidence" value="ECO:0007669"/>
    <property type="project" value="TreeGrafter"/>
</dbReference>
<sequence>MANKTGPLLLRALVEMTEVHSSKLLKRNPSRTHIRHLGSCGILATRLPDPQPLVPAALLSTPSRSFINLATPLVARRTEYSESRTLRYSPEQMYNLVASVDQYQQFVPWCKRSRMMKGHNGDTRAELEIGFPPIVECYTSEITVVPGHQVRAVCTDGSLFNHLETVWRFSPAAPDSCNVDFYVSFEFKSLLHSHLATVFFDEVIKHMVSAFEKQAAKLYRPNISIRKTASMRRKVA</sequence>
<feature type="domain" description="Coenzyme Q-binding protein COQ10 START" evidence="4">
    <location>
        <begin position="87"/>
        <end position="212"/>
    </location>
</feature>
<dbReference type="PANTHER" id="PTHR12901">
    <property type="entry name" value="SPERM PROTEIN HOMOLOG"/>
    <property type="match status" value="1"/>
</dbReference>
<evidence type="ECO:0000259" key="4">
    <source>
        <dbReference type="Pfam" id="PF03364"/>
    </source>
</evidence>
<comment type="function">
    <text evidence="3">Required for the function of coenzyme Q in the respiratory chain. May serve as a chaperone or may be involved in the transport of Q6 from its site of synthesis to the catalytic sites of the respiratory complexes.</text>
</comment>
<dbReference type="AlphaFoldDB" id="A0A9D3SX36"/>
<gene>
    <name evidence="5" type="ORF">MATL_G00213420</name>
</gene>
<evidence type="ECO:0000256" key="3">
    <source>
        <dbReference type="ARBA" id="ARBA00024947"/>
    </source>
</evidence>
<dbReference type="InterPro" id="IPR044996">
    <property type="entry name" value="COQ10-like"/>
</dbReference>
<protein>
    <recommendedName>
        <fullName evidence="4">Coenzyme Q-binding protein COQ10 START domain-containing protein</fullName>
    </recommendedName>
</protein>
<dbReference type="GO" id="GO:0048039">
    <property type="term" value="F:ubiquinone binding"/>
    <property type="evidence" value="ECO:0007669"/>
    <property type="project" value="InterPro"/>
</dbReference>
<dbReference type="InterPro" id="IPR023393">
    <property type="entry name" value="START-like_dom_sf"/>
</dbReference>